<accession>A0A318UDQ9</accession>
<keyword evidence="1" id="KW-0472">Membrane</keyword>
<keyword evidence="1" id="KW-1133">Transmembrane helix</keyword>
<sequence length="90" mass="10577">MEDRTFIFVRTIFSIPVLILMILFLYSSTDKQQCLTRIDIDKEMDFHFVVSEKKKKDKQLMEQQNEITGMKEDLGEIKAGMGKTNKLKDN</sequence>
<dbReference type="AlphaFoldDB" id="A0A318UDQ9"/>
<name>A0A318UDQ9_9SPHI</name>
<feature type="transmembrane region" description="Helical" evidence="1">
    <location>
        <begin position="7"/>
        <end position="26"/>
    </location>
</feature>
<organism evidence="2 3">
    <name type="scientific">Pedobacter nutrimenti</name>
    <dbReference type="NCBI Taxonomy" id="1241337"/>
    <lineage>
        <taxon>Bacteria</taxon>
        <taxon>Pseudomonadati</taxon>
        <taxon>Bacteroidota</taxon>
        <taxon>Sphingobacteriia</taxon>
        <taxon>Sphingobacteriales</taxon>
        <taxon>Sphingobacteriaceae</taxon>
        <taxon>Pedobacter</taxon>
    </lineage>
</organism>
<evidence type="ECO:0000256" key="1">
    <source>
        <dbReference type="SAM" id="Phobius"/>
    </source>
</evidence>
<evidence type="ECO:0000313" key="2">
    <source>
        <dbReference type="EMBL" id="PYF74213.1"/>
    </source>
</evidence>
<proteinExistence type="predicted"/>
<reference evidence="2 3" key="1">
    <citation type="submission" date="2018-06" db="EMBL/GenBank/DDBJ databases">
        <title>Genomic Encyclopedia of Archaeal and Bacterial Type Strains, Phase II (KMG-II): from individual species to whole genera.</title>
        <authorList>
            <person name="Goeker M."/>
        </authorList>
    </citation>
    <scope>NUCLEOTIDE SEQUENCE [LARGE SCALE GENOMIC DNA]</scope>
    <source>
        <strain evidence="2 3">DSM 27372</strain>
    </source>
</reference>
<comment type="caution">
    <text evidence="2">The sequence shown here is derived from an EMBL/GenBank/DDBJ whole genome shotgun (WGS) entry which is preliminary data.</text>
</comment>
<dbReference type="EMBL" id="QKLU01000004">
    <property type="protein sequence ID" value="PYF74213.1"/>
    <property type="molecule type" value="Genomic_DNA"/>
</dbReference>
<evidence type="ECO:0000313" key="3">
    <source>
        <dbReference type="Proteomes" id="UP000248198"/>
    </source>
</evidence>
<protein>
    <submittedName>
        <fullName evidence="2">Uncharacterized protein</fullName>
    </submittedName>
</protein>
<dbReference type="Proteomes" id="UP000248198">
    <property type="component" value="Unassembled WGS sequence"/>
</dbReference>
<keyword evidence="1" id="KW-0812">Transmembrane</keyword>
<gene>
    <name evidence="2" type="ORF">B0O44_104384</name>
</gene>
<keyword evidence="3" id="KW-1185">Reference proteome</keyword>